<keyword evidence="1" id="KW-0732">Signal</keyword>
<dbReference type="RefSeq" id="WP_027312253.1">
    <property type="nucleotide sequence ID" value="NZ_JBHLZN010000003.1"/>
</dbReference>
<feature type="signal peptide" evidence="1">
    <location>
        <begin position="1"/>
        <end position="19"/>
    </location>
</feature>
<organism evidence="2 3">
    <name type="scientific">Balneatrix alpica</name>
    <dbReference type="NCBI Taxonomy" id="75684"/>
    <lineage>
        <taxon>Bacteria</taxon>
        <taxon>Pseudomonadati</taxon>
        <taxon>Pseudomonadota</taxon>
        <taxon>Gammaproteobacteria</taxon>
        <taxon>Oceanospirillales</taxon>
        <taxon>Balneatrichaceae</taxon>
        <taxon>Balneatrix</taxon>
    </lineage>
</organism>
<reference evidence="2 3" key="1">
    <citation type="submission" date="2024-09" db="EMBL/GenBank/DDBJ databases">
        <authorList>
            <person name="Sun Q."/>
            <person name="Mori K."/>
        </authorList>
    </citation>
    <scope>NUCLEOTIDE SEQUENCE [LARGE SCALE GENOMIC DNA]</scope>
    <source>
        <strain evidence="2 3">ATCC 51285</strain>
    </source>
</reference>
<dbReference type="PROSITE" id="PS51257">
    <property type="entry name" value="PROKAR_LIPOPROTEIN"/>
    <property type="match status" value="1"/>
</dbReference>
<feature type="chain" id="PRO_5045296984" description="Lipoprotein" evidence="1">
    <location>
        <begin position="20"/>
        <end position="133"/>
    </location>
</feature>
<evidence type="ECO:0000313" key="3">
    <source>
        <dbReference type="Proteomes" id="UP001589628"/>
    </source>
</evidence>
<accession>A0ABV5ZDK5</accession>
<protein>
    <recommendedName>
        <fullName evidence="4">Lipoprotein</fullName>
    </recommendedName>
</protein>
<dbReference type="Proteomes" id="UP001589628">
    <property type="component" value="Unassembled WGS sequence"/>
</dbReference>
<proteinExistence type="predicted"/>
<name>A0ABV5ZDK5_9GAMM</name>
<dbReference type="EMBL" id="JBHLZN010000003">
    <property type="protein sequence ID" value="MFB9886920.1"/>
    <property type="molecule type" value="Genomic_DNA"/>
</dbReference>
<keyword evidence="3" id="KW-1185">Reference proteome</keyword>
<sequence>MKLASLSLSLLLISGCSSVENNVDDSPKNLHKVVAVANTEFDKNGGACADATGVFEILHNKIVGSARDTFGRDYKVSGTIDADNHISGGFAITKITAVEYDGVISEDGGKANGTWKDLYNCSGTWHSQRVDNN</sequence>
<gene>
    <name evidence="2" type="ORF">ACFFLH_10885</name>
</gene>
<comment type="caution">
    <text evidence="2">The sequence shown here is derived from an EMBL/GenBank/DDBJ whole genome shotgun (WGS) entry which is preliminary data.</text>
</comment>
<evidence type="ECO:0000256" key="1">
    <source>
        <dbReference type="SAM" id="SignalP"/>
    </source>
</evidence>
<evidence type="ECO:0000313" key="2">
    <source>
        <dbReference type="EMBL" id="MFB9886920.1"/>
    </source>
</evidence>
<evidence type="ECO:0008006" key="4">
    <source>
        <dbReference type="Google" id="ProtNLM"/>
    </source>
</evidence>